<sequence>MKTGPLSREMLQMYALALLFFTANSVLTVIFPLQAAEHGLREGEIGIMMGLYMLFCMILRPWAGQMIAKYSVLTIMKWLLAGHALALLIYVWLGVESLYIVRALQGIVTAFFSMCMQIGVADILREEDRGQGLSMYSLSSVLPSLYGPALALLLWNPYDYSYILLLIGVLAVLPLFLLYGAPLPATTVDKGTFTFREMIAAFMVACRQRSLLVSVIVMLIGACIFGAISTFLPLYMVTTGDGNAALYLFVQALVVVLSRFLLRRSIPSDGKWYPTFMSLVFMSLIIGTILLGLLPLIGGFIYVSAIFNGLATALLYPTIVTYLSFAIPKESKHILLGIFLASYDLGFALGGLVMGFVIQSSSFSSMFFICSMMGLIAIVFIQKENDDWKLSG</sequence>
<keyword evidence="5 6" id="KW-0472">Membrane</keyword>
<dbReference type="AlphaFoldDB" id="A0A927CMP8"/>
<dbReference type="NCBIfam" id="NF047574">
    <property type="entry name" value="opine_export_Sa"/>
    <property type="match status" value="1"/>
</dbReference>
<comment type="caution">
    <text evidence="8">The sequence shown here is derived from an EMBL/GenBank/DDBJ whole genome shotgun (WGS) entry which is preliminary data.</text>
</comment>
<dbReference type="Proteomes" id="UP000632125">
    <property type="component" value="Unassembled WGS sequence"/>
</dbReference>
<dbReference type="SUPFAM" id="SSF103473">
    <property type="entry name" value="MFS general substrate transporter"/>
    <property type="match status" value="1"/>
</dbReference>
<keyword evidence="9" id="KW-1185">Reference proteome</keyword>
<evidence type="ECO:0000256" key="5">
    <source>
        <dbReference type="ARBA" id="ARBA00023136"/>
    </source>
</evidence>
<feature type="transmembrane region" description="Helical" evidence="6">
    <location>
        <begin position="161"/>
        <end position="181"/>
    </location>
</feature>
<keyword evidence="2" id="KW-0813">Transport</keyword>
<dbReference type="InterPro" id="IPR036259">
    <property type="entry name" value="MFS_trans_sf"/>
</dbReference>
<dbReference type="InterPro" id="IPR052714">
    <property type="entry name" value="MFS_Exporter"/>
</dbReference>
<feature type="transmembrane region" description="Helical" evidence="6">
    <location>
        <begin position="363"/>
        <end position="381"/>
    </location>
</feature>
<evidence type="ECO:0000313" key="9">
    <source>
        <dbReference type="Proteomes" id="UP000632125"/>
    </source>
</evidence>
<keyword evidence="4 6" id="KW-1133">Transmembrane helix</keyword>
<comment type="subcellular location">
    <subcellularLocation>
        <location evidence="1">Cell membrane</location>
        <topology evidence="1">Multi-pass membrane protein</topology>
    </subcellularLocation>
</comment>
<evidence type="ECO:0000256" key="1">
    <source>
        <dbReference type="ARBA" id="ARBA00004651"/>
    </source>
</evidence>
<dbReference type="PROSITE" id="PS50850">
    <property type="entry name" value="MFS"/>
    <property type="match status" value="1"/>
</dbReference>
<protein>
    <submittedName>
        <fullName evidence="8">MFS transporter</fullName>
    </submittedName>
</protein>
<organism evidence="8 9">
    <name type="scientific">Paenibacillus arenilitoris</name>
    <dbReference type="NCBI Taxonomy" id="2772299"/>
    <lineage>
        <taxon>Bacteria</taxon>
        <taxon>Bacillati</taxon>
        <taxon>Bacillota</taxon>
        <taxon>Bacilli</taxon>
        <taxon>Bacillales</taxon>
        <taxon>Paenibacillaceae</taxon>
        <taxon>Paenibacillus</taxon>
    </lineage>
</organism>
<gene>
    <name evidence="8" type="ORF">IDH41_17535</name>
</gene>
<reference evidence="8" key="1">
    <citation type="submission" date="2020-09" db="EMBL/GenBank/DDBJ databases">
        <title>A novel bacterium of genus Paenibacillus, isolated from South China Sea.</title>
        <authorList>
            <person name="Huang H."/>
            <person name="Mo K."/>
            <person name="Hu Y."/>
        </authorList>
    </citation>
    <scope>NUCLEOTIDE SEQUENCE</scope>
    <source>
        <strain evidence="8">IB182493</strain>
    </source>
</reference>
<dbReference type="InterPro" id="IPR011701">
    <property type="entry name" value="MFS"/>
</dbReference>
<dbReference type="Gene3D" id="1.20.1250.20">
    <property type="entry name" value="MFS general substrate transporter like domains"/>
    <property type="match status" value="1"/>
</dbReference>
<keyword evidence="3 6" id="KW-0812">Transmembrane</keyword>
<dbReference type="GO" id="GO:0022857">
    <property type="term" value="F:transmembrane transporter activity"/>
    <property type="evidence" value="ECO:0007669"/>
    <property type="project" value="InterPro"/>
</dbReference>
<feature type="transmembrane region" description="Helical" evidence="6">
    <location>
        <begin position="300"/>
        <end position="323"/>
    </location>
</feature>
<evidence type="ECO:0000256" key="4">
    <source>
        <dbReference type="ARBA" id="ARBA00022989"/>
    </source>
</evidence>
<dbReference type="PANTHER" id="PTHR23531">
    <property type="entry name" value="QUINOLENE RESISTANCE PROTEIN NORA"/>
    <property type="match status" value="1"/>
</dbReference>
<accession>A0A927CMP8</accession>
<dbReference type="EMBL" id="JACXIY010000019">
    <property type="protein sequence ID" value="MBD2870384.1"/>
    <property type="molecule type" value="Genomic_DNA"/>
</dbReference>
<dbReference type="PANTHER" id="PTHR23531:SF2">
    <property type="entry name" value="PERMEASE"/>
    <property type="match status" value="1"/>
</dbReference>
<feature type="transmembrane region" description="Helical" evidence="6">
    <location>
        <begin position="211"/>
        <end position="232"/>
    </location>
</feature>
<name>A0A927CMP8_9BACL</name>
<evidence type="ECO:0000256" key="2">
    <source>
        <dbReference type="ARBA" id="ARBA00022448"/>
    </source>
</evidence>
<feature type="transmembrane region" description="Helical" evidence="6">
    <location>
        <begin position="133"/>
        <end position="155"/>
    </location>
</feature>
<evidence type="ECO:0000313" key="8">
    <source>
        <dbReference type="EMBL" id="MBD2870384.1"/>
    </source>
</evidence>
<feature type="transmembrane region" description="Helical" evidence="6">
    <location>
        <begin position="274"/>
        <end position="294"/>
    </location>
</feature>
<proteinExistence type="predicted"/>
<dbReference type="InterPro" id="IPR020846">
    <property type="entry name" value="MFS_dom"/>
</dbReference>
<evidence type="ECO:0000259" key="7">
    <source>
        <dbReference type="PROSITE" id="PS50850"/>
    </source>
</evidence>
<evidence type="ECO:0000256" key="6">
    <source>
        <dbReference type="SAM" id="Phobius"/>
    </source>
</evidence>
<evidence type="ECO:0000256" key="3">
    <source>
        <dbReference type="ARBA" id="ARBA00022692"/>
    </source>
</evidence>
<feature type="transmembrane region" description="Helical" evidence="6">
    <location>
        <begin position="335"/>
        <end position="357"/>
    </location>
</feature>
<feature type="transmembrane region" description="Helical" evidence="6">
    <location>
        <begin position="99"/>
        <end position="121"/>
    </location>
</feature>
<feature type="transmembrane region" description="Helical" evidence="6">
    <location>
        <begin position="244"/>
        <end position="262"/>
    </location>
</feature>
<feature type="domain" description="Major facilitator superfamily (MFS) profile" evidence="7">
    <location>
        <begin position="1"/>
        <end position="389"/>
    </location>
</feature>
<feature type="transmembrane region" description="Helical" evidence="6">
    <location>
        <begin position="45"/>
        <end position="63"/>
    </location>
</feature>
<feature type="transmembrane region" description="Helical" evidence="6">
    <location>
        <begin position="75"/>
        <end position="93"/>
    </location>
</feature>
<dbReference type="Pfam" id="PF07690">
    <property type="entry name" value="MFS_1"/>
    <property type="match status" value="1"/>
</dbReference>
<dbReference type="GO" id="GO:0005886">
    <property type="term" value="C:plasma membrane"/>
    <property type="evidence" value="ECO:0007669"/>
    <property type="project" value="UniProtKB-SubCell"/>
</dbReference>